<dbReference type="SMART" id="SM00220">
    <property type="entry name" value="S_TKc"/>
    <property type="match status" value="1"/>
</dbReference>
<dbReference type="PROSITE" id="PS50011">
    <property type="entry name" value="PROTEIN_KINASE_DOM"/>
    <property type="match status" value="1"/>
</dbReference>
<dbReference type="GO" id="GO:0004674">
    <property type="term" value="F:protein serine/threonine kinase activity"/>
    <property type="evidence" value="ECO:0007669"/>
    <property type="project" value="UniProtKB-KW"/>
</dbReference>
<dbReference type="Proteomes" id="UP001627154">
    <property type="component" value="Unassembled WGS sequence"/>
</dbReference>
<comment type="similarity">
    <text evidence="1">Belongs to the protein kinase superfamily. CMGC Ser/Thr protein kinase family. CDC2/CDKX subfamily.</text>
</comment>
<dbReference type="AlphaFoldDB" id="A0ABD2W1S6"/>
<keyword evidence="2" id="KW-0723">Serine/threonine-protein kinase</keyword>
<dbReference type="FunFam" id="1.10.510.10:FF:000611">
    <property type="entry name" value="CMGC family protein kinase"/>
    <property type="match status" value="1"/>
</dbReference>
<dbReference type="InterPro" id="IPR000719">
    <property type="entry name" value="Prot_kinase_dom"/>
</dbReference>
<evidence type="ECO:0000256" key="1">
    <source>
        <dbReference type="ARBA" id="ARBA00006485"/>
    </source>
</evidence>
<evidence type="ECO:0000256" key="3">
    <source>
        <dbReference type="ARBA" id="ARBA00022679"/>
    </source>
</evidence>
<keyword evidence="3" id="KW-0808">Transferase</keyword>
<evidence type="ECO:0000313" key="8">
    <source>
        <dbReference type="EMBL" id="KAL3386824.1"/>
    </source>
</evidence>
<organism evidence="8 9">
    <name type="scientific">Trichogramma kaykai</name>
    <dbReference type="NCBI Taxonomy" id="54128"/>
    <lineage>
        <taxon>Eukaryota</taxon>
        <taxon>Metazoa</taxon>
        <taxon>Ecdysozoa</taxon>
        <taxon>Arthropoda</taxon>
        <taxon>Hexapoda</taxon>
        <taxon>Insecta</taxon>
        <taxon>Pterygota</taxon>
        <taxon>Neoptera</taxon>
        <taxon>Endopterygota</taxon>
        <taxon>Hymenoptera</taxon>
        <taxon>Apocrita</taxon>
        <taxon>Proctotrupomorpha</taxon>
        <taxon>Chalcidoidea</taxon>
        <taxon>Trichogrammatidae</taxon>
        <taxon>Trichogramma</taxon>
    </lineage>
</organism>
<accession>A0ABD2W1S6</accession>
<dbReference type="InterPro" id="IPR011009">
    <property type="entry name" value="Kinase-like_dom_sf"/>
</dbReference>
<reference evidence="8 9" key="1">
    <citation type="journal article" date="2024" name="bioRxiv">
        <title>A reference genome for Trichogramma kaykai: A tiny desert-dwelling parasitoid wasp with competing sex-ratio distorters.</title>
        <authorList>
            <person name="Culotta J."/>
            <person name="Lindsey A.R."/>
        </authorList>
    </citation>
    <scope>NUCLEOTIDE SEQUENCE [LARGE SCALE GENOMIC DNA]</scope>
    <source>
        <strain evidence="8 9">KSX58</strain>
    </source>
</reference>
<dbReference type="EMBL" id="JBJJXI010000143">
    <property type="protein sequence ID" value="KAL3386824.1"/>
    <property type="molecule type" value="Genomic_DNA"/>
</dbReference>
<protein>
    <recommendedName>
        <fullName evidence="7">Protein kinase domain-containing protein</fullName>
    </recommendedName>
</protein>
<feature type="domain" description="Protein kinase" evidence="7">
    <location>
        <begin position="61"/>
        <end position="343"/>
    </location>
</feature>
<dbReference type="Gene3D" id="3.30.200.20">
    <property type="entry name" value="Phosphorylase Kinase, domain 1"/>
    <property type="match status" value="1"/>
</dbReference>
<dbReference type="PANTHER" id="PTHR24056:SF107">
    <property type="entry name" value="CYCLIN-DEPENDENT KINASE 11A-RELATED"/>
    <property type="match status" value="1"/>
</dbReference>
<dbReference type="Pfam" id="PF00069">
    <property type="entry name" value="Pkinase"/>
    <property type="match status" value="1"/>
</dbReference>
<dbReference type="PANTHER" id="PTHR24056">
    <property type="entry name" value="CELL DIVISION PROTEIN KINASE"/>
    <property type="match status" value="1"/>
</dbReference>
<evidence type="ECO:0000256" key="6">
    <source>
        <dbReference type="ARBA" id="ARBA00022840"/>
    </source>
</evidence>
<dbReference type="SUPFAM" id="SSF56112">
    <property type="entry name" value="Protein kinase-like (PK-like)"/>
    <property type="match status" value="1"/>
</dbReference>
<dbReference type="GO" id="GO:0005524">
    <property type="term" value="F:ATP binding"/>
    <property type="evidence" value="ECO:0007669"/>
    <property type="project" value="UniProtKB-KW"/>
</dbReference>
<evidence type="ECO:0000256" key="5">
    <source>
        <dbReference type="ARBA" id="ARBA00022777"/>
    </source>
</evidence>
<dbReference type="PROSITE" id="PS00108">
    <property type="entry name" value="PROTEIN_KINASE_ST"/>
    <property type="match status" value="1"/>
</dbReference>
<evidence type="ECO:0000256" key="4">
    <source>
        <dbReference type="ARBA" id="ARBA00022741"/>
    </source>
</evidence>
<keyword evidence="9" id="KW-1185">Reference proteome</keyword>
<keyword evidence="6" id="KW-0067">ATP-binding</keyword>
<dbReference type="Gene3D" id="1.10.510.10">
    <property type="entry name" value="Transferase(Phosphotransferase) domain 1"/>
    <property type="match status" value="1"/>
</dbReference>
<keyword evidence="5" id="KW-0418">Kinase</keyword>
<proteinExistence type="inferred from homology"/>
<evidence type="ECO:0000259" key="7">
    <source>
        <dbReference type="PROSITE" id="PS50011"/>
    </source>
</evidence>
<sequence length="377" mass="43139">MAQTEGYKPNFYVERSESSSCQNIMPSNAQCSSVDLSGFTDIVVPAIPDCITTTSRSIEKYFHLNLIAEGSCGVVYRAKENETKEIVAIKKFKSPCVNLGLYEIAMLRKLQHPNIINCRETVIGNYNRDLYMVMDYIEHDLQSLRNYLRDNNLEFRPSEVKCLLRQLLSAVAYLHDNRILHRDLKTQNLLLSHKGVLKIADLGIAEEYEFPIESYESQVVTLWYRAPELVLGGAPYGTPIDLWSVGCIFAELFILKGLFRAIDEADLLRRIFLLLGTPNDTIWPGFSELPGMKDVYIPLYPKSDIRKIINNLTELGIDLLEKFLTYDPKQRISAGDALKHDYFDESPVAIEPHEFRTWPSKSESAPMECKAWVWKLP</sequence>
<evidence type="ECO:0000313" key="9">
    <source>
        <dbReference type="Proteomes" id="UP001627154"/>
    </source>
</evidence>
<gene>
    <name evidence="8" type="ORF">TKK_017751</name>
</gene>
<dbReference type="InterPro" id="IPR050108">
    <property type="entry name" value="CDK"/>
</dbReference>
<comment type="caution">
    <text evidence="8">The sequence shown here is derived from an EMBL/GenBank/DDBJ whole genome shotgun (WGS) entry which is preliminary data.</text>
</comment>
<keyword evidence="4" id="KW-0547">Nucleotide-binding</keyword>
<evidence type="ECO:0000256" key="2">
    <source>
        <dbReference type="ARBA" id="ARBA00022527"/>
    </source>
</evidence>
<dbReference type="InterPro" id="IPR008271">
    <property type="entry name" value="Ser/Thr_kinase_AS"/>
</dbReference>
<name>A0ABD2W1S6_9HYME</name>